<reference evidence="1" key="1">
    <citation type="submission" date="2020-09" db="EMBL/GenBank/DDBJ databases">
        <title>A novel bacterium of genus Neiella, isolated from South China Sea.</title>
        <authorList>
            <person name="Huang H."/>
            <person name="Mo K."/>
            <person name="Hu Y."/>
        </authorList>
    </citation>
    <scope>NUCLEOTIDE SEQUENCE</scope>
    <source>
        <strain evidence="1">HB171785</strain>
    </source>
</reference>
<dbReference type="GO" id="GO:0003887">
    <property type="term" value="F:DNA-directed DNA polymerase activity"/>
    <property type="evidence" value="ECO:0007669"/>
    <property type="project" value="InterPro"/>
</dbReference>
<evidence type="ECO:0000313" key="1">
    <source>
        <dbReference type="EMBL" id="MBD1390501.1"/>
    </source>
</evidence>
<sequence>MNQAQWQVLQAIGVDCWQRKAPGEQGAAAGIYPEPSGAAEYAIIASAADVTQHRQLLSSIITAVGWLPHDYLLIDDATQLTPAQRQTIVGVWWLAIPPAAQLFPEQCQHTSSVGLNDLATNRAEKGALWQQLKRWRKTP</sequence>
<dbReference type="GO" id="GO:0006260">
    <property type="term" value="P:DNA replication"/>
    <property type="evidence" value="ECO:0007669"/>
    <property type="project" value="InterPro"/>
</dbReference>
<dbReference type="RefSeq" id="WP_191145566.1">
    <property type="nucleotide sequence ID" value="NZ_JACXAF010000018.1"/>
</dbReference>
<dbReference type="AlphaFoldDB" id="A0A8J6QRS3"/>
<dbReference type="SUPFAM" id="SSF102220">
    <property type="entry name" value="DNA polymerase III psi subunit"/>
    <property type="match status" value="1"/>
</dbReference>
<keyword evidence="2" id="KW-1185">Reference proteome</keyword>
<dbReference type="Gene3D" id="3.40.50.10220">
    <property type="entry name" value="DNA polymerase III, psi subunit"/>
    <property type="match status" value="1"/>
</dbReference>
<gene>
    <name evidence="1" type="ORF">IC617_13755</name>
</gene>
<evidence type="ECO:0000313" key="2">
    <source>
        <dbReference type="Proteomes" id="UP000638014"/>
    </source>
</evidence>
<protein>
    <submittedName>
        <fullName evidence="1">DNA polymerase III subunit psi</fullName>
    </submittedName>
</protein>
<comment type="caution">
    <text evidence="1">The sequence shown here is derived from an EMBL/GenBank/DDBJ whole genome shotgun (WGS) entry which is preliminary data.</text>
</comment>
<dbReference type="EMBL" id="JACXAF010000018">
    <property type="protein sequence ID" value="MBD1390501.1"/>
    <property type="molecule type" value="Genomic_DNA"/>
</dbReference>
<dbReference type="Pfam" id="PF03603">
    <property type="entry name" value="DNA_III_psi"/>
    <property type="match status" value="1"/>
</dbReference>
<name>A0A8J6QRS3_9GAMM</name>
<dbReference type="GO" id="GO:0008408">
    <property type="term" value="F:3'-5' exonuclease activity"/>
    <property type="evidence" value="ECO:0007669"/>
    <property type="project" value="InterPro"/>
</dbReference>
<dbReference type="InterPro" id="IPR004615">
    <property type="entry name" value="DNA_pol_III_psi"/>
</dbReference>
<accession>A0A8J6QRS3</accession>
<organism evidence="1 2">
    <name type="scientific">Neiella litorisoli</name>
    <dbReference type="NCBI Taxonomy" id="2771431"/>
    <lineage>
        <taxon>Bacteria</taxon>
        <taxon>Pseudomonadati</taxon>
        <taxon>Pseudomonadota</taxon>
        <taxon>Gammaproteobacteria</taxon>
        <taxon>Alteromonadales</taxon>
        <taxon>Echinimonadaceae</taxon>
        <taxon>Neiella</taxon>
    </lineage>
</organism>
<proteinExistence type="predicted"/>
<dbReference type="Proteomes" id="UP000638014">
    <property type="component" value="Unassembled WGS sequence"/>
</dbReference>
<dbReference type="InterPro" id="IPR036654">
    <property type="entry name" value="DNA_pol_III_psi_sf"/>
</dbReference>